<keyword evidence="2" id="KW-0067">ATP-binding</keyword>
<evidence type="ECO:0000256" key="1">
    <source>
        <dbReference type="ARBA" id="ARBA00022741"/>
    </source>
</evidence>
<reference evidence="4 5" key="1">
    <citation type="journal article" date="2009" name="Genome Biol.">
        <title>Community-wide analysis of microbial genome sequence signatures.</title>
        <authorList>
            <person name="Dick G.J."/>
            <person name="Andersson A.F."/>
            <person name="Baker B.J."/>
            <person name="Simmons S.L."/>
            <person name="Thomas B.C."/>
            <person name="Yelton A.P."/>
            <person name="Banfield J.F."/>
        </authorList>
    </citation>
    <scope>NUCLEOTIDE SEQUENCE [LARGE SCALE GENOMIC DNA]</scope>
    <source>
        <strain evidence="4">ARMAN-2</strain>
    </source>
</reference>
<dbReference type="Gene3D" id="3.40.50.300">
    <property type="entry name" value="P-loop containing nucleotide triphosphate hydrolases"/>
    <property type="match status" value="1"/>
</dbReference>
<dbReference type="NCBIfam" id="TIGR01978">
    <property type="entry name" value="sufC"/>
    <property type="match status" value="1"/>
</dbReference>
<evidence type="ECO:0000256" key="2">
    <source>
        <dbReference type="ARBA" id="ARBA00022840"/>
    </source>
</evidence>
<dbReference type="CDD" id="cd03217">
    <property type="entry name" value="ABC_FeS_Assembly"/>
    <property type="match status" value="1"/>
</dbReference>
<dbReference type="InterPro" id="IPR003593">
    <property type="entry name" value="AAA+_ATPase"/>
</dbReference>
<evidence type="ECO:0000259" key="3">
    <source>
        <dbReference type="PROSITE" id="PS50893"/>
    </source>
</evidence>
<dbReference type="Proteomes" id="UP000332487">
    <property type="component" value="Unassembled WGS sequence"/>
</dbReference>
<feature type="domain" description="ABC transporter" evidence="3">
    <location>
        <begin position="3"/>
        <end position="243"/>
    </location>
</feature>
<dbReference type="InterPro" id="IPR017871">
    <property type="entry name" value="ABC_transporter-like_CS"/>
</dbReference>
<dbReference type="InterPro" id="IPR027417">
    <property type="entry name" value="P-loop_NTPase"/>
</dbReference>
<evidence type="ECO:0000313" key="5">
    <source>
        <dbReference type="Proteomes" id="UP000332487"/>
    </source>
</evidence>
<dbReference type="EMBL" id="GG697241">
    <property type="protein sequence ID" value="EET89628.1"/>
    <property type="molecule type" value="Genomic_DNA"/>
</dbReference>
<name>C7DI54_MICA2</name>
<evidence type="ECO:0000313" key="4">
    <source>
        <dbReference type="EMBL" id="EET89628.1"/>
    </source>
</evidence>
<dbReference type="GO" id="GO:0005524">
    <property type="term" value="F:ATP binding"/>
    <property type="evidence" value="ECO:0007669"/>
    <property type="project" value="UniProtKB-KW"/>
</dbReference>
<reference evidence="4 5" key="2">
    <citation type="journal article" date="2010" name="Proc. Natl. Acad. Sci. U.S.A.">
        <title>Enigmatic, ultrasmall, uncultivated Archaea.</title>
        <authorList>
            <person name="Baker B.J."/>
            <person name="Comolli L.R."/>
            <person name="Dick G.J."/>
            <person name="Hauser L.J."/>
            <person name="Hyatt D."/>
            <person name="Dill B.D."/>
            <person name="Land M.L."/>
            <person name="Verberkmoes N.C."/>
            <person name="Hettich R.L."/>
            <person name="Banfield J.F."/>
        </authorList>
    </citation>
    <scope>NUCLEOTIDE SEQUENCE [LARGE SCALE GENOMIC DNA]</scope>
    <source>
        <strain evidence="4">ARMAN-2</strain>
    </source>
</reference>
<gene>
    <name evidence="4" type="ORF">UNLARM2_0746</name>
</gene>
<protein>
    <submittedName>
        <fullName evidence="4">FeS assembly ATPase SufC</fullName>
    </submittedName>
</protein>
<dbReference type="PANTHER" id="PTHR43204:SF1">
    <property type="entry name" value="ABC TRANSPORTER I FAMILY MEMBER 6, CHLOROPLASTIC"/>
    <property type="match status" value="1"/>
</dbReference>
<proteinExistence type="predicted"/>
<accession>C7DI54</accession>
<organism evidence="4 5">
    <name type="scientific">Candidatus Micrarchaeum acidiphilum ARMAN-2</name>
    <dbReference type="NCBI Taxonomy" id="425595"/>
    <lineage>
        <taxon>Archaea</taxon>
        <taxon>Candidatus Micrarchaeota</taxon>
        <taxon>Candidatus Micrarchaeia</taxon>
        <taxon>Candidatus Micrarchaeales</taxon>
        <taxon>Candidatus Micrarchaeaceae</taxon>
        <taxon>Candidatus Micrarchaeum</taxon>
    </lineage>
</organism>
<dbReference type="PROSITE" id="PS00211">
    <property type="entry name" value="ABC_TRANSPORTER_1"/>
    <property type="match status" value="1"/>
</dbReference>
<dbReference type="PROSITE" id="PS50893">
    <property type="entry name" value="ABC_TRANSPORTER_2"/>
    <property type="match status" value="1"/>
</dbReference>
<dbReference type="Pfam" id="PF00005">
    <property type="entry name" value="ABC_tran"/>
    <property type="match status" value="1"/>
</dbReference>
<dbReference type="PANTHER" id="PTHR43204">
    <property type="entry name" value="ABC TRANSPORTER I FAMILY MEMBER 6, CHLOROPLASTIC"/>
    <property type="match status" value="1"/>
</dbReference>
<dbReference type="SUPFAM" id="SSF52540">
    <property type="entry name" value="P-loop containing nucleoside triphosphate hydrolases"/>
    <property type="match status" value="1"/>
</dbReference>
<sequence>MILEINDLKVSAGEKEILKGINLKIKSGEFHVLMGPNGSGKSTLAKTIMGHPGLKITGGNILVDGESIVSLPPENRAKLGLFLQFQNPVEIDGVGFINFLKSALDSTSESTTNIKGLISEVNKYTESLKFDKGVMGRTLNKGLSGGEKKKAEILQMAVLKPKIALLDEPDSGLDIDAIKVVAQNINEISKAQKTGLLVITHYSRILDYMEPQFVHVINDGKIVAEGGKELVAKLEKTGYGEIV</sequence>
<dbReference type="AlphaFoldDB" id="C7DI54"/>
<keyword evidence="1" id="KW-0547">Nucleotide-binding</keyword>
<dbReference type="InterPro" id="IPR003439">
    <property type="entry name" value="ABC_transporter-like_ATP-bd"/>
</dbReference>
<dbReference type="SMART" id="SM00382">
    <property type="entry name" value="AAA"/>
    <property type="match status" value="1"/>
</dbReference>
<dbReference type="InterPro" id="IPR010230">
    <property type="entry name" value="FeS-cluster_ATPase_SufC"/>
</dbReference>
<dbReference type="GO" id="GO:0016887">
    <property type="term" value="F:ATP hydrolysis activity"/>
    <property type="evidence" value="ECO:0007669"/>
    <property type="project" value="InterPro"/>
</dbReference>
<keyword evidence="5" id="KW-1185">Reference proteome</keyword>